<reference evidence="2 3" key="1">
    <citation type="journal article" date="2016" name="Genome Announc.">
        <title>First Complete Genome Sequence of a Subdivision 6 Acidobacterium Strain.</title>
        <authorList>
            <person name="Huang S."/>
            <person name="Vieira S."/>
            <person name="Bunk B."/>
            <person name="Riedel T."/>
            <person name="Sproer C."/>
            <person name="Overmann J."/>
        </authorList>
    </citation>
    <scope>NUCLEOTIDE SEQUENCE [LARGE SCALE GENOMIC DNA]</scope>
    <source>
        <strain evidence="3">DSM 100886 HEG_-6_39</strain>
    </source>
</reference>
<dbReference type="RefSeq" id="WP_110170005.1">
    <property type="nucleotide sequence ID" value="NZ_CP015136.1"/>
</dbReference>
<dbReference type="InterPro" id="IPR035986">
    <property type="entry name" value="PKD_dom_sf"/>
</dbReference>
<dbReference type="InterPro" id="IPR013783">
    <property type="entry name" value="Ig-like_fold"/>
</dbReference>
<dbReference type="InterPro" id="IPR000601">
    <property type="entry name" value="PKD_dom"/>
</dbReference>
<dbReference type="STRING" id="1855912.LuPra_01329"/>
<dbReference type="KEGG" id="abac:LuPra_01329"/>
<organism evidence="2 3">
    <name type="scientific">Luteitalea pratensis</name>
    <dbReference type="NCBI Taxonomy" id="1855912"/>
    <lineage>
        <taxon>Bacteria</taxon>
        <taxon>Pseudomonadati</taxon>
        <taxon>Acidobacteriota</taxon>
        <taxon>Vicinamibacteria</taxon>
        <taxon>Vicinamibacterales</taxon>
        <taxon>Vicinamibacteraceae</taxon>
        <taxon>Luteitalea</taxon>
    </lineage>
</organism>
<feature type="domain" description="PKD" evidence="1">
    <location>
        <begin position="220"/>
        <end position="274"/>
    </location>
</feature>
<dbReference type="InterPro" id="IPR022409">
    <property type="entry name" value="PKD/Chitinase_dom"/>
</dbReference>
<evidence type="ECO:0000313" key="2">
    <source>
        <dbReference type="EMBL" id="AMY08141.1"/>
    </source>
</evidence>
<dbReference type="CDD" id="cd00146">
    <property type="entry name" value="PKD"/>
    <property type="match status" value="1"/>
</dbReference>
<protein>
    <submittedName>
        <fullName evidence="2">PKD domain protein</fullName>
    </submittedName>
</protein>
<dbReference type="SMART" id="SM00089">
    <property type="entry name" value="PKD"/>
    <property type="match status" value="1"/>
</dbReference>
<sequence>MRTLLPLIASGALLSAVLVGCESKNPVGPGEVTVVSATTTTTTVVPARRYVAFTPAPTVPSDMTLFFELVSAGTTPGSERYTVFGLFKTGDGSAGEANGQLTGSPDNGQFAGRLTLTVSGCTAEREFSGPLNSQLLRWTGGTTLRDCPGSPLNFPELLLLKSDLPPPTTTAVPTPPEPPAATTTIAADLRTPDFVVSPSGAGLLAATVFSFQYMEPPTGGTPPFTFSWNFGDGIAGGTGTATTHVFNNTGRFVVTATITDSKGVMAQDKVEVQVGAVTGAWNVAVQTSDNRLGLSSGAFRFPTVLSQTQSQVVATVTDPTLVLSRQGLGNASNPRLLSVVGLELGLVGSPTRVNLSFVGDLDSTLRTWTGTATGFADCPCPFTATR</sequence>
<dbReference type="Gene3D" id="2.60.40.10">
    <property type="entry name" value="Immunoglobulins"/>
    <property type="match status" value="1"/>
</dbReference>
<dbReference type="SUPFAM" id="SSF49299">
    <property type="entry name" value="PKD domain"/>
    <property type="match status" value="1"/>
</dbReference>
<dbReference type="Pfam" id="PF18911">
    <property type="entry name" value="PKD_4"/>
    <property type="match status" value="1"/>
</dbReference>
<gene>
    <name evidence="2" type="ORF">LuPra_01329</name>
</gene>
<evidence type="ECO:0000313" key="3">
    <source>
        <dbReference type="Proteomes" id="UP000076079"/>
    </source>
</evidence>
<evidence type="ECO:0000259" key="1">
    <source>
        <dbReference type="PROSITE" id="PS50093"/>
    </source>
</evidence>
<dbReference type="EMBL" id="CP015136">
    <property type="protein sequence ID" value="AMY08141.1"/>
    <property type="molecule type" value="Genomic_DNA"/>
</dbReference>
<dbReference type="AlphaFoldDB" id="A0A143PI09"/>
<keyword evidence="3" id="KW-1185">Reference proteome</keyword>
<accession>A0A143PI09</accession>
<dbReference type="Proteomes" id="UP000076079">
    <property type="component" value="Chromosome"/>
</dbReference>
<dbReference type="PROSITE" id="PS51257">
    <property type="entry name" value="PROKAR_LIPOPROTEIN"/>
    <property type="match status" value="1"/>
</dbReference>
<reference evidence="3" key="2">
    <citation type="submission" date="2016-04" db="EMBL/GenBank/DDBJ databases">
        <title>First Complete Genome Sequence of a Subdivision 6 Acidobacterium.</title>
        <authorList>
            <person name="Huang S."/>
            <person name="Vieira S."/>
            <person name="Bunk B."/>
            <person name="Riedel T."/>
            <person name="Sproeer C."/>
            <person name="Overmann J."/>
        </authorList>
    </citation>
    <scope>NUCLEOTIDE SEQUENCE [LARGE SCALE GENOMIC DNA]</scope>
    <source>
        <strain evidence="3">DSM 100886 HEG_-6_39</strain>
    </source>
</reference>
<name>A0A143PI09_LUTPR</name>
<proteinExistence type="predicted"/>
<dbReference type="PROSITE" id="PS50093">
    <property type="entry name" value="PKD"/>
    <property type="match status" value="1"/>
</dbReference>